<reference evidence="2" key="1">
    <citation type="submission" date="2014-12" db="EMBL/GenBank/DDBJ databases">
        <title>Insight into the proteome of Arion vulgaris.</title>
        <authorList>
            <person name="Aradska J."/>
            <person name="Bulat T."/>
            <person name="Smidak R."/>
            <person name="Sarate P."/>
            <person name="Gangsoo J."/>
            <person name="Sialana F."/>
            <person name="Bilban M."/>
            <person name="Lubec G."/>
        </authorList>
    </citation>
    <scope>NUCLEOTIDE SEQUENCE</scope>
    <source>
        <tissue evidence="2">Skin</tissue>
    </source>
</reference>
<evidence type="ECO:0000313" key="2">
    <source>
        <dbReference type="EMBL" id="CEK93566.1"/>
    </source>
</evidence>
<evidence type="ECO:0000256" key="1">
    <source>
        <dbReference type="SAM" id="MobiDB-lite"/>
    </source>
</evidence>
<protein>
    <submittedName>
        <fullName evidence="2">Uncharacterized protein</fullName>
    </submittedName>
</protein>
<dbReference type="AlphaFoldDB" id="A0A0B7BMK5"/>
<gene>
    <name evidence="2" type="primary">ORF196027</name>
</gene>
<name>A0A0B7BMK5_9EUPU</name>
<feature type="region of interest" description="Disordered" evidence="1">
    <location>
        <begin position="55"/>
        <end position="74"/>
    </location>
</feature>
<accession>A0A0B7BMK5</accession>
<sequence>AISCKFRKTFIDVFKGRLTRRDTWTSAIPLSENNTGNTGTIPRTTNGKVYTASSKVHISNGSSHNGHNVTKTEV</sequence>
<proteinExistence type="predicted"/>
<dbReference type="EMBL" id="HACG01046701">
    <property type="protein sequence ID" value="CEK93566.1"/>
    <property type="molecule type" value="Transcribed_RNA"/>
</dbReference>
<organism evidence="2">
    <name type="scientific">Arion vulgaris</name>
    <dbReference type="NCBI Taxonomy" id="1028688"/>
    <lineage>
        <taxon>Eukaryota</taxon>
        <taxon>Metazoa</taxon>
        <taxon>Spiralia</taxon>
        <taxon>Lophotrochozoa</taxon>
        <taxon>Mollusca</taxon>
        <taxon>Gastropoda</taxon>
        <taxon>Heterobranchia</taxon>
        <taxon>Euthyneura</taxon>
        <taxon>Panpulmonata</taxon>
        <taxon>Eupulmonata</taxon>
        <taxon>Stylommatophora</taxon>
        <taxon>Helicina</taxon>
        <taxon>Arionoidea</taxon>
        <taxon>Arionidae</taxon>
        <taxon>Arion</taxon>
    </lineage>
</organism>
<feature type="non-terminal residue" evidence="2">
    <location>
        <position position="1"/>
    </location>
</feature>